<dbReference type="GO" id="GO:0003852">
    <property type="term" value="F:2-isopropylmalate synthase activity"/>
    <property type="evidence" value="ECO:0007669"/>
    <property type="project" value="InterPro"/>
</dbReference>
<evidence type="ECO:0000256" key="5">
    <source>
        <dbReference type="ARBA" id="ARBA00023304"/>
    </source>
</evidence>
<accession>A0L692</accession>
<dbReference type="STRING" id="156889.Mmc1_0967"/>
<dbReference type="EC" id="2.3.3.21" evidence="8"/>
<dbReference type="OrthoDB" id="9803573at2"/>
<evidence type="ECO:0000256" key="2">
    <source>
        <dbReference type="ARBA" id="ARBA00022605"/>
    </source>
</evidence>
<evidence type="ECO:0000256" key="8">
    <source>
        <dbReference type="NCBIfam" id="TIGR00977"/>
    </source>
</evidence>
<dbReference type="RefSeq" id="WP_011712642.1">
    <property type="nucleotide sequence ID" value="NC_008576.1"/>
</dbReference>
<keyword evidence="5" id="KW-0100">Branched-chain amino acid biosynthesis</keyword>
<comment type="catalytic activity">
    <reaction evidence="7">
        <text>pyruvate + acetyl-CoA + H2O = (3R)-citramalate + CoA + H(+)</text>
        <dbReference type="Rhea" id="RHEA:19045"/>
        <dbReference type="ChEBI" id="CHEBI:15361"/>
        <dbReference type="ChEBI" id="CHEBI:15377"/>
        <dbReference type="ChEBI" id="CHEBI:15378"/>
        <dbReference type="ChEBI" id="CHEBI:30934"/>
        <dbReference type="ChEBI" id="CHEBI:57287"/>
        <dbReference type="ChEBI" id="CHEBI:57288"/>
        <dbReference type="EC" id="2.3.3.21"/>
    </reaction>
</comment>
<dbReference type="Pfam" id="PF08502">
    <property type="entry name" value="LeuA_dimer"/>
    <property type="match status" value="1"/>
</dbReference>
<dbReference type="PROSITE" id="PS50991">
    <property type="entry name" value="PYR_CT"/>
    <property type="match status" value="1"/>
</dbReference>
<protein>
    <recommendedName>
        <fullName evidence="8">Citramalate synthase</fullName>
        <ecNumber evidence="8">2.3.3.21</ecNumber>
    </recommendedName>
</protein>
<dbReference type="PANTHER" id="PTHR43538">
    <property type="entry name" value="ALPHA-IPM SYNTHASE/HOMOCITRATE SYNTHASE"/>
    <property type="match status" value="1"/>
</dbReference>
<evidence type="ECO:0000313" key="10">
    <source>
        <dbReference type="EMBL" id="ABK43485.1"/>
    </source>
</evidence>
<dbReference type="KEGG" id="mgm:Mmc1_0967"/>
<dbReference type="EMBL" id="CP000471">
    <property type="protein sequence ID" value="ABK43485.1"/>
    <property type="molecule type" value="Genomic_DNA"/>
</dbReference>
<dbReference type="SUPFAM" id="SSF51569">
    <property type="entry name" value="Aldolase"/>
    <property type="match status" value="1"/>
</dbReference>
<gene>
    <name evidence="10" type="ordered locus">Mmc1_0967</name>
</gene>
<organism evidence="10 11">
    <name type="scientific">Magnetococcus marinus (strain ATCC BAA-1437 / JCM 17883 / MC-1)</name>
    <dbReference type="NCBI Taxonomy" id="156889"/>
    <lineage>
        <taxon>Bacteria</taxon>
        <taxon>Pseudomonadati</taxon>
        <taxon>Pseudomonadota</taxon>
        <taxon>Magnetococcia</taxon>
        <taxon>Magnetococcales</taxon>
        <taxon>Magnetococcaceae</taxon>
        <taxon>Magnetococcus</taxon>
    </lineage>
</organism>
<dbReference type="InterPro" id="IPR054691">
    <property type="entry name" value="LeuA/HCS_post-cat"/>
</dbReference>
<evidence type="ECO:0000256" key="7">
    <source>
        <dbReference type="ARBA" id="ARBA00048263"/>
    </source>
</evidence>
<dbReference type="Proteomes" id="UP000002586">
    <property type="component" value="Chromosome"/>
</dbReference>
<dbReference type="Gene3D" id="3.30.160.270">
    <property type="match status" value="1"/>
</dbReference>
<keyword evidence="4 10" id="KW-0808">Transferase</keyword>
<sequence>MSAQAHPPVVLYDTTLRDGSQSEDVLFSAEDKLRIAKRLDALGLDYIEGGWPGANPKDDDFFRQAKQLKLQKSRITAFGSTRRAGSKVEEDQVIKGLLGSGAQVITVFGKSWDLHVSRALGIPLAQNLELIFDTIRYLKRHVDEVFYDAEHFFDGYRRNPEYARQTLQAAYEGGADALVLCDTNGGTMVEDLRRMIGEVTDLGAPLGIHCHNDCELAVANSLAAVEAGVTHIQGTINGIGERCGNANLISIIPNLKFKMQRSLTLDDEDLTQLTAVSRFVNEMANRPTQKNQPYVGVSAFAHKGGIHVSAVLKDASTYEHISPDLVGNQQRVLVSEQAGRSNLIYKLEELGIEGVDAKDPRLTELLLDVKELEHQGYQFDGADASFQLRVWKALGELPNYFELLGFRVIDERRVRKDGQHPMGAEATVKMRVAGESVHLVAEGAGPVDALHKALSKALRRDYPMVTELKLEDFKVRILGNRKGTEATVRVLIEWYDGRCRWGTVGVSDHIIAASYDAMVEAVKYKLFKDKVKPV</sequence>
<dbReference type="NCBIfam" id="TIGR00977">
    <property type="entry name" value="citramal_synth"/>
    <property type="match status" value="1"/>
</dbReference>
<reference evidence="11" key="1">
    <citation type="journal article" date="2009" name="Appl. Environ. Microbiol.">
        <title>Complete genome sequence of the chemolithoautotrophic marine magnetotactic coccus strain MC-1.</title>
        <authorList>
            <person name="Schubbe S."/>
            <person name="Williams T.J."/>
            <person name="Xie G."/>
            <person name="Kiss H.E."/>
            <person name="Brettin T.S."/>
            <person name="Martinez D."/>
            <person name="Ross C.A."/>
            <person name="Schuler D."/>
            <person name="Cox B.L."/>
            <person name="Nealson K.H."/>
            <person name="Bazylinski D.A."/>
        </authorList>
    </citation>
    <scope>NUCLEOTIDE SEQUENCE [LARGE SCALE GENOMIC DNA]</scope>
    <source>
        <strain evidence="11">ATCC BAA-1437 / JCM 17883 / MC-1</strain>
    </source>
</reference>
<name>A0L692_MAGMM</name>
<dbReference type="Gene3D" id="1.10.238.260">
    <property type="match status" value="1"/>
</dbReference>
<evidence type="ECO:0000256" key="6">
    <source>
        <dbReference type="ARBA" id="ARBA00029440"/>
    </source>
</evidence>
<evidence type="ECO:0000256" key="1">
    <source>
        <dbReference type="ARBA" id="ARBA00006154"/>
    </source>
</evidence>
<reference evidence="10 11" key="2">
    <citation type="journal article" date="2012" name="Int. J. Syst. Evol. Microbiol.">
        <title>Magnetococcus marinus gen. nov., sp. nov., a marine, magnetotactic bacterium that represents a novel lineage (Magnetococcaceae fam. nov.; Magnetococcales ord. nov.) at the base of the Alphaproteobacteria.</title>
        <authorList>
            <person name="Bazylinski D.A."/>
            <person name="Williams T.J."/>
            <person name="Lefevre C.T."/>
            <person name="Berg R.J."/>
            <person name="Zhang C.L."/>
            <person name="Bowser S.S."/>
            <person name="Dean A.J."/>
            <person name="Beveridge T.J."/>
        </authorList>
    </citation>
    <scope>NUCLEOTIDE SEQUENCE [LARGE SCALE GENOMIC DNA]</scope>
    <source>
        <strain evidence="11">ATCC BAA-1437 / JCM 17883 / MC-1</strain>
    </source>
</reference>
<evidence type="ECO:0000256" key="3">
    <source>
        <dbReference type="ARBA" id="ARBA00022624"/>
    </source>
</evidence>
<dbReference type="SMART" id="SM00917">
    <property type="entry name" value="LeuA_dimer"/>
    <property type="match status" value="1"/>
</dbReference>
<dbReference type="InterPro" id="IPR013785">
    <property type="entry name" value="Aldolase_TIM"/>
</dbReference>
<dbReference type="eggNOG" id="COG0119">
    <property type="taxonomic scope" value="Bacteria"/>
</dbReference>
<dbReference type="GO" id="GO:0043714">
    <property type="term" value="F:(R)-citramalate synthase activity"/>
    <property type="evidence" value="ECO:0007669"/>
    <property type="project" value="UniProtKB-UniRule"/>
</dbReference>
<comment type="similarity">
    <text evidence="1">Belongs to the alpha-IPM synthase/homocitrate synthase family.</text>
</comment>
<dbReference type="InterPro" id="IPR013709">
    <property type="entry name" value="2-isopropylmalate_synth_dimer"/>
</dbReference>
<keyword evidence="11" id="KW-1185">Reference proteome</keyword>
<dbReference type="InterPro" id="IPR005675">
    <property type="entry name" value="Citramal_synthase"/>
</dbReference>
<evidence type="ECO:0000256" key="4">
    <source>
        <dbReference type="ARBA" id="ARBA00022679"/>
    </source>
</evidence>
<comment type="pathway">
    <text evidence="6">Amino-acid biosynthesis.</text>
</comment>
<dbReference type="AlphaFoldDB" id="A0L692"/>
<evidence type="ECO:0000259" key="9">
    <source>
        <dbReference type="PROSITE" id="PS50991"/>
    </source>
</evidence>
<dbReference type="CDD" id="cd07941">
    <property type="entry name" value="DRE_TIM_LeuA3"/>
    <property type="match status" value="1"/>
</dbReference>
<keyword evidence="2" id="KW-0028">Amino-acid biosynthesis</keyword>
<evidence type="ECO:0000313" key="11">
    <source>
        <dbReference type="Proteomes" id="UP000002586"/>
    </source>
</evidence>
<proteinExistence type="inferred from homology"/>
<dbReference type="InterPro" id="IPR000891">
    <property type="entry name" value="PYR_CT"/>
</dbReference>
<dbReference type="Pfam" id="PF00682">
    <property type="entry name" value="HMGL-like"/>
    <property type="match status" value="1"/>
</dbReference>
<dbReference type="Gene3D" id="3.20.20.70">
    <property type="entry name" value="Aldolase class I"/>
    <property type="match status" value="1"/>
</dbReference>
<dbReference type="HOGENOM" id="CLU_022158_7_0_5"/>
<dbReference type="InterPro" id="IPR036230">
    <property type="entry name" value="LeuA_allosteric_dom_sf"/>
</dbReference>
<keyword evidence="3" id="KW-0412">Isoleucine biosynthesis</keyword>
<keyword evidence="10" id="KW-0012">Acyltransferase</keyword>
<dbReference type="Pfam" id="PF22617">
    <property type="entry name" value="HCS_D2"/>
    <property type="match status" value="1"/>
</dbReference>
<dbReference type="PANTHER" id="PTHR43538:SF1">
    <property type="entry name" value="(R)-CITRAMALATE SYNTHASE"/>
    <property type="match status" value="1"/>
</dbReference>
<dbReference type="GO" id="GO:0009098">
    <property type="term" value="P:L-leucine biosynthetic process"/>
    <property type="evidence" value="ECO:0007669"/>
    <property type="project" value="InterPro"/>
</dbReference>
<dbReference type="SUPFAM" id="SSF110921">
    <property type="entry name" value="2-isopropylmalate synthase LeuA, allosteric (dimerisation) domain"/>
    <property type="match status" value="1"/>
</dbReference>
<feature type="domain" description="Pyruvate carboxyltransferase" evidence="9">
    <location>
        <begin position="9"/>
        <end position="271"/>
    </location>
</feature>
<dbReference type="GO" id="GO:0009097">
    <property type="term" value="P:isoleucine biosynthetic process"/>
    <property type="evidence" value="ECO:0007669"/>
    <property type="project" value="UniProtKB-UniRule"/>
</dbReference>